<dbReference type="EMBL" id="OU963863">
    <property type="protein sequence ID" value="CAH0383876.1"/>
    <property type="molecule type" value="Genomic_DNA"/>
</dbReference>
<feature type="compositionally biased region" description="Gly residues" evidence="1">
    <location>
        <begin position="131"/>
        <end position="153"/>
    </location>
</feature>
<evidence type="ECO:0000313" key="3">
    <source>
        <dbReference type="EMBL" id="CAH0383876.1"/>
    </source>
</evidence>
<feature type="compositionally biased region" description="Low complexity" evidence="1">
    <location>
        <begin position="117"/>
        <end position="130"/>
    </location>
</feature>
<accession>A0A9P0F125</accession>
<gene>
    <name evidence="3" type="ORF">BEMITA_LOCUS3277</name>
</gene>
<sequence length="228" mass="23309">MTVTLRLIGSLSCLVCLATCLPVPSEDLKQKTLERENEVALLENGDDVLRSAALDVAALKLEDLYEQEVINTALDILKKERKHPDKALDDLQELGKTVRRDKRKVELLTAALGASSGALSAGASGSSGSAGVQGSGDGESGDGGGGGGGGGGVSAGASVGGSVGGDQLFTSKDPISLVGDKIQLGLRVKFAFLTKILQSITGVLASSTQAQSEKNGMLVYPPPKKGLF</sequence>
<feature type="signal peptide" evidence="2">
    <location>
        <begin position="1"/>
        <end position="20"/>
    </location>
</feature>
<reference evidence="3" key="1">
    <citation type="submission" date="2021-12" db="EMBL/GenBank/DDBJ databases">
        <authorList>
            <person name="King R."/>
        </authorList>
    </citation>
    <scope>NUCLEOTIDE SEQUENCE</scope>
</reference>
<keyword evidence="4" id="KW-1185">Reference proteome</keyword>
<evidence type="ECO:0000313" key="4">
    <source>
        <dbReference type="Proteomes" id="UP001152759"/>
    </source>
</evidence>
<evidence type="ECO:0000256" key="2">
    <source>
        <dbReference type="SAM" id="SignalP"/>
    </source>
</evidence>
<feature type="chain" id="PRO_5040447783" evidence="2">
    <location>
        <begin position="21"/>
        <end position="228"/>
    </location>
</feature>
<keyword evidence="2" id="KW-0732">Signal</keyword>
<protein>
    <submittedName>
        <fullName evidence="3">Uncharacterized protein</fullName>
    </submittedName>
</protein>
<proteinExistence type="predicted"/>
<dbReference type="Proteomes" id="UP001152759">
    <property type="component" value="Chromosome 2"/>
</dbReference>
<organism evidence="3 4">
    <name type="scientific">Bemisia tabaci</name>
    <name type="common">Sweetpotato whitefly</name>
    <name type="synonym">Aleurodes tabaci</name>
    <dbReference type="NCBI Taxonomy" id="7038"/>
    <lineage>
        <taxon>Eukaryota</taxon>
        <taxon>Metazoa</taxon>
        <taxon>Ecdysozoa</taxon>
        <taxon>Arthropoda</taxon>
        <taxon>Hexapoda</taxon>
        <taxon>Insecta</taxon>
        <taxon>Pterygota</taxon>
        <taxon>Neoptera</taxon>
        <taxon>Paraneoptera</taxon>
        <taxon>Hemiptera</taxon>
        <taxon>Sternorrhyncha</taxon>
        <taxon>Aleyrodoidea</taxon>
        <taxon>Aleyrodidae</taxon>
        <taxon>Aleyrodinae</taxon>
        <taxon>Bemisia</taxon>
    </lineage>
</organism>
<evidence type="ECO:0000256" key="1">
    <source>
        <dbReference type="SAM" id="MobiDB-lite"/>
    </source>
</evidence>
<feature type="region of interest" description="Disordered" evidence="1">
    <location>
        <begin position="117"/>
        <end position="153"/>
    </location>
</feature>
<name>A0A9P0F125_BEMTA</name>
<dbReference type="AlphaFoldDB" id="A0A9P0F125"/>